<evidence type="ECO:0000313" key="2">
    <source>
        <dbReference type="Proteomes" id="UP001066276"/>
    </source>
</evidence>
<dbReference type="EMBL" id="JANPWB010000009">
    <property type="protein sequence ID" value="KAJ1152797.1"/>
    <property type="molecule type" value="Genomic_DNA"/>
</dbReference>
<sequence length="69" mass="7459">MKTGVDGLRLGGRVGEGVLFPQQLQIQRTHPVRGAPLKFSCGLVGGSGKASCSPSNSRYREHVPRWARL</sequence>
<proteinExistence type="predicted"/>
<evidence type="ECO:0000313" key="1">
    <source>
        <dbReference type="EMBL" id="KAJ1152797.1"/>
    </source>
</evidence>
<keyword evidence="2" id="KW-1185">Reference proteome</keyword>
<name>A0AAV7RLW5_PLEWA</name>
<comment type="caution">
    <text evidence="1">The sequence shown here is derived from an EMBL/GenBank/DDBJ whole genome shotgun (WGS) entry which is preliminary data.</text>
</comment>
<gene>
    <name evidence="1" type="ORF">NDU88_005572</name>
</gene>
<dbReference type="Proteomes" id="UP001066276">
    <property type="component" value="Chromosome 5"/>
</dbReference>
<reference evidence="1" key="1">
    <citation type="journal article" date="2022" name="bioRxiv">
        <title>Sequencing and chromosome-scale assembly of the giantPleurodeles waltlgenome.</title>
        <authorList>
            <person name="Brown T."/>
            <person name="Elewa A."/>
            <person name="Iarovenko S."/>
            <person name="Subramanian E."/>
            <person name="Araus A.J."/>
            <person name="Petzold A."/>
            <person name="Susuki M."/>
            <person name="Suzuki K.-i.T."/>
            <person name="Hayashi T."/>
            <person name="Toyoda A."/>
            <person name="Oliveira C."/>
            <person name="Osipova E."/>
            <person name="Leigh N.D."/>
            <person name="Simon A."/>
            <person name="Yun M.H."/>
        </authorList>
    </citation>
    <scope>NUCLEOTIDE SEQUENCE</scope>
    <source>
        <strain evidence="1">20211129_DDA</strain>
        <tissue evidence="1">Liver</tissue>
    </source>
</reference>
<dbReference type="AlphaFoldDB" id="A0AAV7RLW5"/>
<organism evidence="1 2">
    <name type="scientific">Pleurodeles waltl</name>
    <name type="common">Iberian ribbed newt</name>
    <dbReference type="NCBI Taxonomy" id="8319"/>
    <lineage>
        <taxon>Eukaryota</taxon>
        <taxon>Metazoa</taxon>
        <taxon>Chordata</taxon>
        <taxon>Craniata</taxon>
        <taxon>Vertebrata</taxon>
        <taxon>Euteleostomi</taxon>
        <taxon>Amphibia</taxon>
        <taxon>Batrachia</taxon>
        <taxon>Caudata</taxon>
        <taxon>Salamandroidea</taxon>
        <taxon>Salamandridae</taxon>
        <taxon>Pleurodelinae</taxon>
        <taxon>Pleurodeles</taxon>
    </lineage>
</organism>
<accession>A0AAV7RLW5</accession>
<protein>
    <submittedName>
        <fullName evidence="1">Uncharacterized protein</fullName>
    </submittedName>
</protein>